<keyword evidence="4 6" id="KW-1133">Transmembrane helix</keyword>
<dbReference type="GO" id="GO:0005886">
    <property type="term" value="C:plasma membrane"/>
    <property type="evidence" value="ECO:0007669"/>
    <property type="project" value="TreeGrafter"/>
</dbReference>
<dbReference type="InterPro" id="IPR051401">
    <property type="entry name" value="GtrA_CellWall_Glycosyl"/>
</dbReference>
<dbReference type="PANTHER" id="PTHR38459:SF1">
    <property type="entry name" value="PROPHAGE BACTOPRENOL-LINKED GLUCOSE TRANSLOCASE HOMOLOG"/>
    <property type="match status" value="1"/>
</dbReference>
<keyword evidence="5 6" id="KW-0472">Membrane</keyword>
<organism evidence="8 9">
    <name type="scientific">Parazoarcus communis SWub3 = DSM 12120</name>
    <dbReference type="NCBI Taxonomy" id="1121029"/>
    <lineage>
        <taxon>Bacteria</taxon>
        <taxon>Pseudomonadati</taxon>
        <taxon>Pseudomonadota</taxon>
        <taxon>Betaproteobacteria</taxon>
        <taxon>Rhodocyclales</taxon>
        <taxon>Zoogloeaceae</taxon>
        <taxon>Parazoarcus</taxon>
    </lineage>
</organism>
<feature type="transmembrane region" description="Helical" evidence="6">
    <location>
        <begin position="69"/>
        <end position="90"/>
    </location>
</feature>
<evidence type="ECO:0000256" key="3">
    <source>
        <dbReference type="ARBA" id="ARBA00022692"/>
    </source>
</evidence>
<feature type="transmembrane region" description="Helical" evidence="6">
    <location>
        <begin position="102"/>
        <end position="121"/>
    </location>
</feature>
<sequence length="127" mass="14105">MAGGIVREGVRFLASGAANTVLSYLLYLLLLQWLDYLPAYTIAYAAGILLAYTLSLRFVFRAQHSWRKLALFPLIYLVQYSLGATVLHLAVSRMDIPREWALLASIAVTVPVTFVLSRGLFRAAKAN</sequence>
<dbReference type="Pfam" id="PF04138">
    <property type="entry name" value="GtrA_DPMS_TM"/>
    <property type="match status" value="1"/>
</dbReference>
<dbReference type="InterPro" id="IPR007267">
    <property type="entry name" value="GtrA_DPMS_TM"/>
</dbReference>
<dbReference type="OrthoDB" id="8757753at2"/>
<evidence type="ECO:0000256" key="4">
    <source>
        <dbReference type="ARBA" id="ARBA00022989"/>
    </source>
</evidence>
<protein>
    <submittedName>
        <fullName evidence="8">GtrA family protein</fullName>
    </submittedName>
</protein>
<evidence type="ECO:0000256" key="2">
    <source>
        <dbReference type="ARBA" id="ARBA00009399"/>
    </source>
</evidence>
<accession>A0A323UVL5</accession>
<evidence type="ECO:0000256" key="6">
    <source>
        <dbReference type="SAM" id="Phobius"/>
    </source>
</evidence>
<proteinExistence type="inferred from homology"/>
<comment type="caution">
    <text evidence="8">The sequence shown here is derived from an EMBL/GenBank/DDBJ whole genome shotgun (WGS) entry which is preliminary data.</text>
</comment>
<evidence type="ECO:0000256" key="5">
    <source>
        <dbReference type="ARBA" id="ARBA00023136"/>
    </source>
</evidence>
<evidence type="ECO:0000256" key="1">
    <source>
        <dbReference type="ARBA" id="ARBA00004141"/>
    </source>
</evidence>
<keyword evidence="3 6" id="KW-0812">Transmembrane</keyword>
<comment type="similarity">
    <text evidence="2">Belongs to the GtrA family.</text>
</comment>
<dbReference type="GO" id="GO:0000271">
    <property type="term" value="P:polysaccharide biosynthetic process"/>
    <property type="evidence" value="ECO:0007669"/>
    <property type="project" value="InterPro"/>
</dbReference>
<dbReference type="Proteomes" id="UP000248259">
    <property type="component" value="Unassembled WGS sequence"/>
</dbReference>
<dbReference type="PANTHER" id="PTHR38459">
    <property type="entry name" value="PROPHAGE BACTOPRENOL-LINKED GLUCOSE TRANSLOCASE HOMOLOG"/>
    <property type="match status" value="1"/>
</dbReference>
<dbReference type="AlphaFoldDB" id="A0A323UVL5"/>
<gene>
    <name evidence="8" type="ORF">DNK49_12615</name>
</gene>
<keyword evidence="9" id="KW-1185">Reference proteome</keyword>
<reference evidence="8 9" key="1">
    <citation type="submission" date="2018-06" db="EMBL/GenBank/DDBJ databases">
        <title>Azoarcus communis strain SWub3 genome.</title>
        <authorList>
            <person name="Zorraquino Salvo V."/>
            <person name="Toubiana D."/>
            <person name="Blumwald E."/>
        </authorList>
    </citation>
    <scope>NUCLEOTIDE SEQUENCE [LARGE SCALE GENOMIC DNA]</scope>
    <source>
        <strain evidence="8 9">SWub3</strain>
    </source>
</reference>
<dbReference type="EMBL" id="QKOE01000008">
    <property type="protein sequence ID" value="PZA16261.1"/>
    <property type="molecule type" value="Genomic_DNA"/>
</dbReference>
<feature type="domain" description="GtrA/DPMS transmembrane" evidence="7">
    <location>
        <begin position="11"/>
        <end position="118"/>
    </location>
</feature>
<comment type="subcellular location">
    <subcellularLocation>
        <location evidence="1">Membrane</location>
        <topology evidence="1">Multi-pass membrane protein</topology>
    </subcellularLocation>
</comment>
<feature type="transmembrane region" description="Helical" evidence="6">
    <location>
        <begin position="40"/>
        <end position="60"/>
    </location>
</feature>
<name>A0A323UVL5_9RHOO</name>
<evidence type="ECO:0000313" key="9">
    <source>
        <dbReference type="Proteomes" id="UP000248259"/>
    </source>
</evidence>
<evidence type="ECO:0000259" key="7">
    <source>
        <dbReference type="Pfam" id="PF04138"/>
    </source>
</evidence>
<feature type="transmembrane region" description="Helical" evidence="6">
    <location>
        <begin position="12"/>
        <end position="34"/>
    </location>
</feature>
<evidence type="ECO:0000313" key="8">
    <source>
        <dbReference type="EMBL" id="PZA16261.1"/>
    </source>
</evidence>